<accession>A0A217EYR9</accession>
<dbReference type="AlphaFoldDB" id="A0A217EYR9"/>
<keyword evidence="1" id="KW-0614">Plasmid</keyword>
<gene>
    <name evidence="1" type="ORF">A9D14_18115</name>
</gene>
<organism evidence="1 2">
    <name type="scientific">Croceicoccus marinus</name>
    <dbReference type="NCBI Taxonomy" id="450378"/>
    <lineage>
        <taxon>Bacteria</taxon>
        <taxon>Pseudomonadati</taxon>
        <taxon>Pseudomonadota</taxon>
        <taxon>Alphaproteobacteria</taxon>
        <taxon>Sphingomonadales</taxon>
        <taxon>Erythrobacteraceae</taxon>
        <taxon>Croceicoccus</taxon>
    </lineage>
</organism>
<evidence type="ECO:0000313" key="2">
    <source>
        <dbReference type="Proteomes" id="UP000195807"/>
    </source>
</evidence>
<sequence length="110" mass="12398">MSAADINSRVFGIDEHIDQSGFVAASIAIFAGNKGSFHSRFAKGHQAIKNWDENFKPMPRQRLVYVGLNRFAMILGIAPASHDVQNYAFRHIQCFIKADRLSLRHCLKPL</sequence>
<keyword evidence="2" id="KW-1185">Reference proteome</keyword>
<dbReference type="Proteomes" id="UP000195807">
    <property type="component" value="Plasmid pCME4A9II"/>
</dbReference>
<protein>
    <submittedName>
        <fullName evidence="1">Uncharacterized protein</fullName>
    </submittedName>
</protein>
<dbReference type="KEGG" id="cman:A9D14_18115"/>
<reference evidence="1 2" key="1">
    <citation type="submission" date="2017-01" db="EMBL/GenBank/DDBJ databases">
        <title>Complete genome sequence of esterase-producing bacterium Croceicoccus marinus E4A9.</title>
        <authorList>
            <person name="Wu Y.-H."/>
            <person name="Cheng H."/>
            <person name="Xu L."/>
            <person name="Huo Y.-Y."/>
            <person name="Wang C.-S."/>
            <person name="Xu X.-W."/>
        </authorList>
    </citation>
    <scope>NUCLEOTIDE SEQUENCE [LARGE SCALE GENOMIC DNA]</scope>
    <source>
        <strain evidence="1 2">E4A9</strain>
        <plasmid evidence="2">Plasmid pcme4a9ii</plasmid>
    </source>
</reference>
<evidence type="ECO:0000313" key="1">
    <source>
        <dbReference type="EMBL" id="ARU18273.1"/>
    </source>
</evidence>
<name>A0A217EYR9_9SPHN</name>
<geneLocation type="plasmid" evidence="2">
    <name>pcme4a9ii</name>
</geneLocation>
<proteinExistence type="predicted"/>
<dbReference type="EMBL" id="CP019604">
    <property type="protein sequence ID" value="ARU18273.1"/>
    <property type="molecule type" value="Genomic_DNA"/>
</dbReference>